<evidence type="ECO:0000313" key="2">
    <source>
        <dbReference type="EMBL" id="RUS73981.1"/>
    </source>
</evidence>
<dbReference type="EMBL" id="RQTK01000878">
    <property type="protein sequence ID" value="RUS73981.1"/>
    <property type="molecule type" value="Genomic_DNA"/>
</dbReference>
<evidence type="ECO:0000313" key="3">
    <source>
        <dbReference type="Proteomes" id="UP000271974"/>
    </source>
</evidence>
<proteinExistence type="predicted"/>
<evidence type="ECO:0000256" key="1">
    <source>
        <dbReference type="SAM" id="MobiDB-lite"/>
    </source>
</evidence>
<accession>A0A433SXH4</accession>
<feature type="compositionally biased region" description="Basic and acidic residues" evidence="1">
    <location>
        <begin position="62"/>
        <end position="102"/>
    </location>
</feature>
<keyword evidence="3" id="KW-1185">Reference proteome</keyword>
<feature type="non-terminal residue" evidence="2">
    <location>
        <position position="1"/>
    </location>
</feature>
<sequence>PRQTKAQEDIDGVTARHVANRVIRVLLLLRCRLAGEQVRQAGTQCHKRYGRHRGLQANQAAEDGRQVADDGRQETDHCQGDEKREPASPDLSRRDDSKDHLQMKTTHLPTKGEKMHEVVKLGGALYVAAVDVHGVCELLAPGGVRHADLVQVGVGQVHDAAHHALEL</sequence>
<organism evidence="2 3">
    <name type="scientific">Elysia chlorotica</name>
    <name type="common">Eastern emerald elysia</name>
    <name type="synonym">Sea slug</name>
    <dbReference type="NCBI Taxonomy" id="188477"/>
    <lineage>
        <taxon>Eukaryota</taxon>
        <taxon>Metazoa</taxon>
        <taxon>Spiralia</taxon>
        <taxon>Lophotrochozoa</taxon>
        <taxon>Mollusca</taxon>
        <taxon>Gastropoda</taxon>
        <taxon>Heterobranchia</taxon>
        <taxon>Euthyneura</taxon>
        <taxon>Panpulmonata</taxon>
        <taxon>Sacoglossa</taxon>
        <taxon>Placobranchoidea</taxon>
        <taxon>Plakobranchidae</taxon>
        <taxon>Elysia</taxon>
    </lineage>
</organism>
<comment type="caution">
    <text evidence="2">The sequence shown here is derived from an EMBL/GenBank/DDBJ whole genome shotgun (WGS) entry which is preliminary data.</text>
</comment>
<dbReference type="Proteomes" id="UP000271974">
    <property type="component" value="Unassembled WGS sequence"/>
</dbReference>
<name>A0A433SXH4_ELYCH</name>
<protein>
    <submittedName>
        <fullName evidence="2">Uncharacterized protein</fullName>
    </submittedName>
</protein>
<reference evidence="2 3" key="1">
    <citation type="submission" date="2019-01" db="EMBL/GenBank/DDBJ databases">
        <title>A draft genome assembly of the solar-powered sea slug Elysia chlorotica.</title>
        <authorList>
            <person name="Cai H."/>
            <person name="Li Q."/>
            <person name="Fang X."/>
            <person name="Li J."/>
            <person name="Curtis N.E."/>
            <person name="Altenburger A."/>
            <person name="Shibata T."/>
            <person name="Feng M."/>
            <person name="Maeda T."/>
            <person name="Schwartz J.A."/>
            <person name="Shigenobu S."/>
            <person name="Lundholm N."/>
            <person name="Nishiyama T."/>
            <person name="Yang H."/>
            <person name="Hasebe M."/>
            <person name="Li S."/>
            <person name="Pierce S.K."/>
            <person name="Wang J."/>
        </authorList>
    </citation>
    <scope>NUCLEOTIDE SEQUENCE [LARGE SCALE GENOMIC DNA]</scope>
    <source>
        <strain evidence="2">EC2010</strain>
        <tissue evidence="2">Whole organism of an adult</tissue>
    </source>
</reference>
<gene>
    <name evidence="2" type="ORF">EGW08_018249</name>
</gene>
<dbReference type="AlphaFoldDB" id="A0A433SXH4"/>
<feature type="region of interest" description="Disordered" evidence="1">
    <location>
        <begin position="50"/>
        <end position="112"/>
    </location>
</feature>